<gene>
    <name evidence="1" type="ORF">ACFSUO_04825</name>
</gene>
<dbReference type="RefSeq" id="WP_382391633.1">
    <property type="nucleotide sequence ID" value="NZ_JBHUNA010000007.1"/>
</dbReference>
<organism evidence="1 2">
    <name type="scientific">Lentibacillus juripiscarius</name>
    <dbReference type="NCBI Taxonomy" id="257446"/>
    <lineage>
        <taxon>Bacteria</taxon>
        <taxon>Bacillati</taxon>
        <taxon>Bacillota</taxon>
        <taxon>Bacilli</taxon>
        <taxon>Bacillales</taxon>
        <taxon>Bacillaceae</taxon>
        <taxon>Lentibacillus</taxon>
    </lineage>
</organism>
<reference evidence="2" key="1">
    <citation type="journal article" date="2019" name="Int. J. Syst. Evol. Microbiol.">
        <title>The Global Catalogue of Microorganisms (GCM) 10K type strain sequencing project: providing services to taxonomists for standard genome sequencing and annotation.</title>
        <authorList>
            <consortium name="The Broad Institute Genomics Platform"/>
            <consortium name="The Broad Institute Genome Sequencing Center for Infectious Disease"/>
            <person name="Wu L."/>
            <person name="Ma J."/>
        </authorList>
    </citation>
    <scope>NUCLEOTIDE SEQUENCE [LARGE SCALE GENOMIC DNA]</scope>
    <source>
        <strain evidence="2">TISTR 1535</strain>
    </source>
</reference>
<accession>A0ABW5V630</accession>
<dbReference type="EMBL" id="JBHUNA010000007">
    <property type="protein sequence ID" value="MFD2760299.1"/>
    <property type="molecule type" value="Genomic_DNA"/>
</dbReference>
<keyword evidence="2" id="KW-1185">Reference proteome</keyword>
<name>A0ABW5V630_9BACI</name>
<comment type="caution">
    <text evidence="1">The sequence shown here is derived from an EMBL/GenBank/DDBJ whole genome shotgun (WGS) entry which is preliminary data.</text>
</comment>
<evidence type="ECO:0000313" key="2">
    <source>
        <dbReference type="Proteomes" id="UP001597502"/>
    </source>
</evidence>
<evidence type="ECO:0000313" key="1">
    <source>
        <dbReference type="EMBL" id="MFD2760299.1"/>
    </source>
</evidence>
<proteinExistence type="predicted"/>
<protein>
    <submittedName>
        <fullName evidence="1">Uncharacterized protein</fullName>
    </submittedName>
</protein>
<sequence length="43" mass="5157">MSEESTVRIGINRFQVRIDRKGMRINRCERRIDRSASESTVFR</sequence>
<dbReference type="Proteomes" id="UP001597502">
    <property type="component" value="Unassembled WGS sequence"/>
</dbReference>